<evidence type="ECO:0000313" key="2">
    <source>
        <dbReference type="Proteomes" id="UP000285405"/>
    </source>
</evidence>
<evidence type="ECO:0000313" key="1">
    <source>
        <dbReference type="EMBL" id="RKF61015.1"/>
    </source>
</evidence>
<accession>A0A420HUA4</accession>
<comment type="caution">
    <text evidence="1">The sequence shown here is derived from an EMBL/GenBank/DDBJ whole genome shotgun (WGS) entry which is preliminary data.</text>
</comment>
<sequence>MRRVVVVCMRDDALSYAKNSMPQDSVSKLDFALRCVNTRLSFPSMPVSPLSVIHTLGGSVGYDILPYWTESHDEVSKEKGGIVLSIFSDILGLDPEKVGYLVYDITPTGVKGVNNMYHRSDGIVVCHLGRSPK</sequence>
<proteinExistence type="predicted"/>
<organism evidence="1 2">
    <name type="scientific">Golovinomyces cichoracearum</name>
    <dbReference type="NCBI Taxonomy" id="62708"/>
    <lineage>
        <taxon>Eukaryota</taxon>
        <taxon>Fungi</taxon>
        <taxon>Dikarya</taxon>
        <taxon>Ascomycota</taxon>
        <taxon>Pezizomycotina</taxon>
        <taxon>Leotiomycetes</taxon>
        <taxon>Erysiphales</taxon>
        <taxon>Erysiphaceae</taxon>
        <taxon>Golovinomyces</taxon>
    </lineage>
</organism>
<dbReference type="Proteomes" id="UP000285405">
    <property type="component" value="Unassembled WGS sequence"/>
</dbReference>
<dbReference type="EMBL" id="MCBR01016037">
    <property type="protein sequence ID" value="RKF61015.1"/>
    <property type="molecule type" value="Genomic_DNA"/>
</dbReference>
<reference evidence="1 2" key="1">
    <citation type="journal article" date="2018" name="BMC Genomics">
        <title>Comparative genome analyses reveal sequence features reflecting distinct modes of host-adaptation between dicot and monocot powdery mildew.</title>
        <authorList>
            <person name="Wu Y."/>
            <person name="Ma X."/>
            <person name="Pan Z."/>
            <person name="Kale S.D."/>
            <person name="Song Y."/>
            <person name="King H."/>
            <person name="Zhang Q."/>
            <person name="Presley C."/>
            <person name="Deng X."/>
            <person name="Wei C.I."/>
            <person name="Xiao S."/>
        </authorList>
    </citation>
    <scope>NUCLEOTIDE SEQUENCE [LARGE SCALE GENOMIC DNA]</scope>
    <source>
        <strain evidence="1">UCSC1</strain>
    </source>
</reference>
<protein>
    <submittedName>
        <fullName evidence="1">Uncharacterized protein</fullName>
    </submittedName>
</protein>
<gene>
    <name evidence="1" type="ORF">GcC1_160013</name>
</gene>
<name>A0A420HUA4_9PEZI</name>
<dbReference type="AlphaFoldDB" id="A0A420HUA4"/>